<dbReference type="GO" id="GO:0030975">
    <property type="term" value="F:thiamine binding"/>
    <property type="evidence" value="ECO:0007669"/>
    <property type="project" value="InterPro"/>
</dbReference>
<dbReference type="RefSeq" id="WP_131281096.1">
    <property type="nucleotide sequence ID" value="NZ_JBHSLR010000006.1"/>
</dbReference>
<dbReference type="PANTHER" id="PTHR30006:SF2">
    <property type="entry name" value="ABC TRANSPORTER SUBSTRATE-BINDING PROTEIN"/>
    <property type="match status" value="1"/>
</dbReference>
<sequence length="343" mass="37357">MFSLRKVAATIAVAALALAGCSAADQKKSDSGKGSTVTILTHDSFNLSKDDIAAFEKESGYKLKTVSTGDGTVLNQLKLNKDKPTVDGFFGVDSFNAQAVVDAGVAADFVPKDFSSPYIVDDKLTPIDRGHVCLNVDNEWFKARNQAAPASFDDLLKPEFKKLTVLTDPLTSTPGFAFLTATITKYGDDWKTYWTNLLANGAKIDDGWSSAYYTDFSGGDGKGAYPIVLSYSSSPAYSQGKTGSVDATCIEQVEYAGVTEGAKNPDGAQAFISFLVSEKVQKTIPENMYMYPVLDSVKLPDDWQKYAQMPKNPIEVDLKKVAKNRDSWLKDWSELYQKSNPAK</sequence>
<gene>
    <name evidence="3" type="ORF">EZJ44_05410</name>
</gene>
<protein>
    <submittedName>
        <fullName evidence="3">Thiamine ABC transporter substrate-binding protein</fullName>
    </submittedName>
</protein>
<name>A0A4Q9V156_9ACTO</name>
<dbReference type="Pfam" id="PF13343">
    <property type="entry name" value="SBP_bac_6"/>
    <property type="match status" value="1"/>
</dbReference>
<dbReference type="OrthoDB" id="5412681at2"/>
<dbReference type="Proteomes" id="UP000293036">
    <property type="component" value="Unassembled WGS sequence"/>
</dbReference>
<evidence type="ECO:0000313" key="4">
    <source>
        <dbReference type="Proteomes" id="UP000293036"/>
    </source>
</evidence>
<accession>A0A4Q9V156</accession>
<proteinExistence type="predicted"/>
<dbReference type="Gene3D" id="3.40.190.10">
    <property type="entry name" value="Periplasmic binding protein-like II"/>
    <property type="match status" value="2"/>
</dbReference>
<feature type="chain" id="PRO_5039687078" evidence="2">
    <location>
        <begin position="20"/>
        <end position="343"/>
    </location>
</feature>
<dbReference type="AlphaFoldDB" id="A0A4Q9V156"/>
<evidence type="ECO:0000256" key="1">
    <source>
        <dbReference type="ARBA" id="ARBA00022729"/>
    </source>
</evidence>
<reference evidence="3 4" key="1">
    <citation type="submission" date="2019-02" db="EMBL/GenBank/DDBJ databases">
        <title>Arcanobacterium bovis sp. nov., isolated from the milk of a cow with mastitis.</title>
        <authorList>
            <person name="Sammra O."/>
            <person name="Foster G."/>
            <person name="Hassan A."/>
            <person name="Alssahen M."/>
            <person name="Laemmler C."/>
            <person name="Borowiak M."/>
            <person name="Malorny B."/>
            <person name="Abdulmawjood A."/>
        </authorList>
    </citation>
    <scope>NUCLEOTIDE SEQUENCE [LARGE SCALE GENOMIC DNA]</scope>
    <source>
        <strain evidence="3 4">C605018/01/1</strain>
    </source>
</reference>
<dbReference type="GO" id="GO:0030976">
    <property type="term" value="F:thiamine pyrophosphate binding"/>
    <property type="evidence" value="ECO:0007669"/>
    <property type="project" value="TreeGrafter"/>
</dbReference>
<evidence type="ECO:0000313" key="3">
    <source>
        <dbReference type="EMBL" id="TBW21391.1"/>
    </source>
</evidence>
<evidence type="ECO:0000256" key="2">
    <source>
        <dbReference type="SAM" id="SignalP"/>
    </source>
</evidence>
<dbReference type="GO" id="GO:0030288">
    <property type="term" value="C:outer membrane-bounded periplasmic space"/>
    <property type="evidence" value="ECO:0007669"/>
    <property type="project" value="TreeGrafter"/>
</dbReference>
<comment type="caution">
    <text evidence="3">The sequence shown here is derived from an EMBL/GenBank/DDBJ whole genome shotgun (WGS) entry which is preliminary data.</text>
</comment>
<dbReference type="PROSITE" id="PS51257">
    <property type="entry name" value="PROKAR_LIPOPROTEIN"/>
    <property type="match status" value="1"/>
</dbReference>
<feature type="signal peptide" evidence="2">
    <location>
        <begin position="1"/>
        <end position="19"/>
    </location>
</feature>
<dbReference type="PANTHER" id="PTHR30006">
    <property type="entry name" value="THIAMINE-BINDING PERIPLASMIC PROTEIN-RELATED"/>
    <property type="match status" value="1"/>
</dbReference>
<dbReference type="SUPFAM" id="SSF53850">
    <property type="entry name" value="Periplasmic binding protein-like II"/>
    <property type="match status" value="1"/>
</dbReference>
<dbReference type="InterPro" id="IPR005948">
    <property type="entry name" value="ThiB-like"/>
</dbReference>
<dbReference type="NCBIfam" id="TIGR01254">
    <property type="entry name" value="sfuA"/>
    <property type="match status" value="1"/>
</dbReference>
<organism evidence="3 4">
    <name type="scientific">Arcanobacterium bovis</name>
    <dbReference type="NCBI Taxonomy" id="2529275"/>
    <lineage>
        <taxon>Bacteria</taxon>
        <taxon>Bacillati</taxon>
        <taxon>Actinomycetota</taxon>
        <taxon>Actinomycetes</taxon>
        <taxon>Actinomycetales</taxon>
        <taxon>Actinomycetaceae</taxon>
        <taxon>Arcanobacterium</taxon>
    </lineage>
</organism>
<dbReference type="GO" id="GO:0015888">
    <property type="term" value="P:thiamine transport"/>
    <property type="evidence" value="ECO:0007669"/>
    <property type="project" value="InterPro"/>
</dbReference>
<keyword evidence="1 2" id="KW-0732">Signal</keyword>
<keyword evidence="4" id="KW-1185">Reference proteome</keyword>
<dbReference type="EMBL" id="SJDT01000004">
    <property type="protein sequence ID" value="TBW21391.1"/>
    <property type="molecule type" value="Genomic_DNA"/>
</dbReference>